<organism evidence="2 3">
    <name type="scientific">Lophiotrema nucula</name>
    <dbReference type="NCBI Taxonomy" id="690887"/>
    <lineage>
        <taxon>Eukaryota</taxon>
        <taxon>Fungi</taxon>
        <taxon>Dikarya</taxon>
        <taxon>Ascomycota</taxon>
        <taxon>Pezizomycotina</taxon>
        <taxon>Dothideomycetes</taxon>
        <taxon>Pleosporomycetidae</taxon>
        <taxon>Pleosporales</taxon>
        <taxon>Lophiotremataceae</taxon>
        <taxon>Lophiotrema</taxon>
    </lineage>
</organism>
<dbReference type="PROSITE" id="PS50181">
    <property type="entry name" value="FBOX"/>
    <property type="match status" value="1"/>
</dbReference>
<evidence type="ECO:0000313" key="2">
    <source>
        <dbReference type="EMBL" id="KAF2112414.1"/>
    </source>
</evidence>
<accession>A0A6A5Z034</accession>
<dbReference type="InterPro" id="IPR001810">
    <property type="entry name" value="F-box_dom"/>
</dbReference>
<gene>
    <name evidence="2" type="ORF">BDV96DRAFT_649204</name>
</gene>
<dbReference type="OrthoDB" id="1689567at2759"/>
<protein>
    <recommendedName>
        <fullName evidence="1">F-box domain-containing protein</fullName>
    </recommendedName>
</protein>
<sequence>MPNEILQNIYDHLGPKDFNSARHTCRNWMRASLKKTLLLSMLKRGGWWGAVEQALDKRNGATGAEYAAPNNDEWILSRYLSRECFLSSGWGGNGNDDLVEERVVSEAAAVGFNDLANGPSELESRHGAGLIFQTSICGQVLLVANDTLIYVYGLRGSSLRPLTSVTCPRRVLALSMDTTAGRNAVAALLEGRMGMVCELRYGYDRDQNTQVKVHVETRERPTRTTSRASILTSRASEFEDSIVVASRDTTRTRRSQRSSLEQLRSTTFSSVDVHAGRNAITLRNTDDRQAHGHNWINQTWNLNLRGGTHDIISRAQSSKGPPRKHNIPIENGTTTFYRHLCSEDDPPRSFPLTAPSDYLYFLPPRPGFESAKKLRLISSAAHPDDRPAISRKFFGERPTINSFWSSFGFESRGGSPRSFRCDHYHAVPLNDGHHVLFIDPLSGRLYMGCDAPLGGPTKLLRKATFIPPEEDDIPRLYTAATDLDWGARVVVTFGDRIMLYSIPPDVLALSSMEQKAESWDVYTAPPFADEGRSNDHWLNWWNEPYVFPDSHPSPIWPIAIRGTEIGSMHSICDLAIFTRPDITIWAFGLDAKAKAWKVRHQTEPKHISRRSVCKSGLVHDSFSIDGCGDVIMTDTEDPLEVPEPDSPDSEYERTIGFDGNCSGFLVKRLPRALSIENDDWVDCIDVKGCDAWYDASGDVIMFNSVDEAGPA</sequence>
<evidence type="ECO:0000313" key="3">
    <source>
        <dbReference type="Proteomes" id="UP000799770"/>
    </source>
</evidence>
<reference evidence="2" key="1">
    <citation type="journal article" date="2020" name="Stud. Mycol.">
        <title>101 Dothideomycetes genomes: a test case for predicting lifestyles and emergence of pathogens.</title>
        <authorList>
            <person name="Haridas S."/>
            <person name="Albert R."/>
            <person name="Binder M."/>
            <person name="Bloem J."/>
            <person name="Labutti K."/>
            <person name="Salamov A."/>
            <person name="Andreopoulos B."/>
            <person name="Baker S."/>
            <person name="Barry K."/>
            <person name="Bills G."/>
            <person name="Bluhm B."/>
            <person name="Cannon C."/>
            <person name="Castanera R."/>
            <person name="Culley D."/>
            <person name="Daum C."/>
            <person name="Ezra D."/>
            <person name="Gonzalez J."/>
            <person name="Henrissat B."/>
            <person name="Kuo A."/>
            <person name="Liang C."/>
            <person name="Lipzen A."/>
            <person name="Lutzoni F."/>
            <person name="Magnuson J."/>
            <person name="Mondo S."/>
            <person name="Nolan M."/>
            <person name="Ohm R."/>
            <person name="Pangilinan J."/>
            <person name="Park H.-J."/>
            <person name="Ramirez L."/>
            <person name="Alfaro M."/>
            <person name="Sun H."/>
            <person name="Tritt A."/>
            <person name="Yoshinaga Y."/>
            <person name="Zwiers L.-H."/>
            <person name="Turgeon B."/>
            <person name="Goodwin S."/>
            <person name="Spatafora J."/>
            <person name="Crous P."/>
            <person name="Grigoriev I."/>
        </authorList>
    </citation>
    <scope>NUCLEOTIDE SEQUENCE</scope>
    <source>
        <strain evidence="2">CBS 627.86</strain>
    </source>
</reference>
<proteinExistence type="predicted"/>
<dbReference type="SUPFAM" id="SSF81383">
    <property type="entry name" value="F-box domain"/>
    <property type="match status" value="1"/>
</dbReference>
<keyword evidence="3" id="KW-1185">Reference proteome</keyword>
<dbReference type="Pfam" id="PF00646">
    <property type="entry name" value="F-box"/>
    <property type="match status" value="1"/>
</dbReference>
<dbReference type="AlphaFoldDB" id="A0A6A5Z034"/>
<name>A0A6A5Z034_9PLEO</name>
<dbReference type="EMBL" id="ML977331">
    <property type="protein sequence ID" value="KAF2112414.1"/>
    <property type="molecule type" value="Genomic_DNA"/>
</dbReference>
<evidence type="ECO:0000259" key="1">
    <source>
        <dbReference type="PROSITE" id="PS50181"/>
    </source>
</evidence>
<dbReference type="Proteomes" id="UP000799770">
    <property type="component" value="Unassembled WGS sequence"/>
</dbReference>
<dbReference type="SMART" id="SM00256">
    <property type="entry name" value="FBOX"/>
    <property type="match status" value="1"/>
</dbReference>
<feature type="domain" description="F-box" evidence="1">
    <location>
        <begin position="1"/>
        <end position="41"/>
    </location>
</feature>
<dbReference type="InterPro" id="IPR036047">
    <property type="entry name" value="F-box-like_dom_sf"/>
</dbReference>